<evidence type="ECO:0000259" key="3">
    <source>
        <dbReference type="PROSITE" id="PS51762"/>
    </source>
</evidence>
<accession>A0A412LSE2</accession>
<dbReference type="EMBL" id="WCWW01000045">
    <property type="protein sequence ID" value="KAB3853407.1"/>
    <property type="molecule type" value="Genomic_DNA"/>
</dbReference>
<dbReference type="InterPro" id="IPR000757">
    <property type="entry name" value="Beta-glucanase-like"/>
</dbReference>
<evidence type="ECO:0000256" key="2">
    <source>
        <dbReference type="SAM" id="SignalP"/>
    </source>
</evidence>
<dbReference type="PROSITE" id="PS51762">
    <property type="entry name" value="GH16_2"/>
    <property type="match status" value="1"/>
</dbReference>
<evidence type="ECO:0000313" key="4">
    <source>
        <dbReference type="EMBL" id="KAB3853407.1"/>
    </source>
</evidence>
<dbReference type="GO" id="GO:0005975">
    <property type="term" value="P:carbohydrate metabolic process"/>
    <property type="evidence" value="ECO:0007669"/>
    <property type="project" value="InterPro"/>
</dbReference>
<feature type="domain" description="GH16" evidence="3">
    <location>
        <begin position="122"/>
        <end position="354"/>
    </location>
</feature>
<evidence type="ECO:0000313" key="7">
    <source>
        <dbReference type="Proteomes" id="UP000462885"/>
    </source>
</evidence>
<evidence type="ECO:0000313" key="5">
    <source>
        <dbReference type="EMBL" id="KAB5433365.1"/>
    </source>
</evidence>
<dbReference type="Gene3D" id="2.60.120.200">
    <property type="match status" value="1"/>
</dbReference>
<dbReference type="PANTHER" id="PTHR10963:SF55">
    <property type="entry name" value="GLYCOSIDE HYDROLASE FAMILY 16 PROTEIN"/>
    <property type="match status" value="1"/>
</dbReference>
<protein>
    <submittedName>
        <fullName evidence="5">DUF4971 domain-containing protein</fullName>
    </submittedName>
</protein>
<dbReference type="InterPro" id="IPR050546">
    <property type="entry name" value="Glycosyl_Hydrlase_16"/>
</dbReference>
<dbReference type="AlphaFoldDB" id="A0A412LSE2"/>
<dbReference type="InterPro" id="IPR013320">
    <property type="entry name" value="ConA-like_dom_sf"/>
</dbReference>
<dbReference type="EMBL" id="WCIF01000034">
    <property type="protein sequence ID" value="KAB5433365.1"/>
    <property type="molecule type" value="Genomic_DNA"/>
</dbReference>
<evidence type="ECO:0000256" key="1">
    <source>
        <dbReference type="ARBA" id="ARBA00006865"/>
    </source>
</evidence>
<proteinExistence type="inferred from homology"/>
<sequence length="354" mass="41008">MRVFLLMTMLLGLNVFSVQAKDDESLIKSFTLIKWDAVAHAKINEKECLLEFKHLPSGNLVTGVNYELAKGVSISPNPQDFVGKWPKEVVFTLKKGKKEVKYKMVLCDYVSANEYELGSWKLIWNEEFNEEWIDWTVWSKTPRQNSNWNDTMTDDEELYDMKDGRVVLYGRDNIDNKEDSSPYLTGGLWGLNKVAFSLGRVDICAKFDCAKGFWPAVWLLPQGNSEPYSGGGEIDMMEHLNFDNFVYQTIHSRYTNLVNKVNPKNHVKPFVNINDFNVYSVEVHTDKLVFLINNEVTYEYPRITPKDPSQFPFDRNDYYVVLSSQIGGEWVGEVDLKGKIVKLEVDWVRVYQQK</sequence>
<dbReference type="CDD" id="cd08023">
    <property type="entry name" value="GH16_laminarinase_like"/>
    <property type="match status" value="1"/>
</dbReference>
<reference evidence="5 7" key="2">
    <citation type="submission" date="2019-10" db="EMBL/GenBank/DDBJ databases">
        <title>Genome Sequence and Assembly of iSURF_14.</title>
        <authorList>
            <person name="Wucher B.R."/>
            <person name="Ruoff K.L."/>
            <person name="Price C.E."/>
            <person name="Valls R.R."/>
            <person name="O'Toole G.A."/>
        </authorList>
    </citation>
    <scope>NUCLEOTIDE SEQUENCE [LARGE SCALE GENOMIC DNA]</scope>
    <source>
        <strain evidence="5 7">ANK132K_3B</strain>
    </source>
</reference>
<dbReference type="RefSeq" id="WP_005849304.1">
    <property type="nucleotide sequence ID" value="NZ_CP181423.1"/>
</dbReference>
<dbReference type="PANTHER" id="PTHR10963">
    <property type="entry name" value="GLYCOSYL HYDROLASE-RELATED"/>
    <property type="match status" value="1"/>
</dbReference>
<reference evidence="4 6" key="1">
    <citation type="journal article" date="2019" name="Nat. Med.">
        <title>A library of human gut bacterial isolates paired with longitudinal multiomics data enables mechanistic microbiome research.</title>
        <authorList>
            <person name="Poyet M."/>
            <person name="Groussin M."/>
            <person name="Gibbons S.M."/>
            <person name="Avila-Pacheco J."/>
            <person name="Jiang X."/>
            <person name="Kearney S.M."/>
            <person name="Perrotta A.R."/>
            <person name="Berdy B."/>
            <person name="Zhao S."/>
            <person name="Lieberman T.D."/>
            <person name="Swanson P.K."/>
            <person name="Smith M."/>
            <person name="Roesemann S."/>
            <person name="Alexander J.E."/>
            <person name="Rich S.A."/>
            <person name="Livny J."/>
            <person name="Vlamakis H."/>
            <person name="Clish C."/>
            <person name="Bullock K."/>
            <person name="Deik A."/>
            <person name="Scott J."/>
            <person name="Pierce K.A."/>
            <person name="Xavier R.J."/>
            <person name="Alm E.J."/>
        </authorList>
    </citation>
    <scope>NUCLEOTIDE SEQUENCE [LARGE SCALE GENOMIC DNA]</scope>
    <source>
        <strain evidence="4 6">BIOML-A5</strain>
    </source>
</reference>
<feature type="signal peptide" evidence="2">
    <location>
        <begin position="1"/>
        <end position="20"/>
    </location>
</feature>
<dbReference type="Proteomes" id="UP000462885">
    <property type="component" value="Unassembled WGS sequence"/>
</dbReference>
<evidence type="ECO:0000313" key="6">
    <source>
        <dbReference type="Proteomes" id="UP000441522"/>
    </source>
</evidence>
<comment type="similarity">
    <text evidence="1">Belongs to the glycosyl hydrolase 16 family.</text>
</comment>
<comment type="caution">
    <text evidence="5">The sequence shown here is derived from an EMBL/GenBank/DDBJ whole genome shotgun (WGS) entry which is preliminary data.</text>
</comment>
<dbReference type="Pfam" id="PF00722">
    <property type="entry name" value="Glyco_hydro_16"/>
    <property type="match status" value="1"/>
</dbReference>
<keyword evidence="2" id="KW-0732">Signal</keyword>
<dbReference type="SUPFAM" id="SSF49899">
    <property type="entry name" value="Concanavalin A-like lectins/glucanases"/>
    <property type="match status" value="1"/>
</dbReference>
<organism evidence="5 7">
    <name type="scientific">Phocaeicola vulgatus</name>
    <name type="common">Bacteroides vulgatus</name>
    <dbReference type="NCBI Taxonomy" id="821"/>
    <lineage>
        <taxon>Bacteria</taxon>
        <taxon>Pseudomonadati</taxon>
        <taxon>Bacteroidota</taxon>
        <taxon>Bacteroidia</taxon>
        <taxon>Bacteroidales</taxon>
        <taxon>Bacteroidaceae</taxon>
        <taxon>Phocaeicola</taxon>
    </lineage>
</organism>
<feature type="chain" id="PRO_5036103310" evidence="2">
    <location>
        <begin position="21"/>
        <end position="354"/>
    </location>
</feature>
<dbReference type="Proteomes" id="UP000441522">
    <property type="component" value="Unassembled WGS sequence"/>
</dbReference>
<name>A0A412LSE2_PHOVU</name>
<dbReference type="GO" id="GO:0004553">
    <property type="term" value="F:hydrolase activity, hydrolyzing O-glycosyl compounds"/>
    <property type="evidence" value="ECO:0007669"/>
    <property type="project" value="InterPro"/>
</dbReference>
<gene>
    <name evidence="5" type="ORF">F9Z94_19845</name>
    <name evidence="4" type="ORF">GAS29_16965</name>
</gene>